<feature type="compositionally biased region" description="Basic residues" evidence="1">
    <location>
        <begin position="155"/>
        <end position="166"/>
    </location>
</feature>
<dbReference type="EMBL" id="HBGY01025565">
    <property type="protein sequence ID" value="CAD9598292.1"/>
    <property type="molecule type" value="Transcribed_RNA"/>
</dbReference>
<dbReference type="AlphaFoldDB" id="A0A7S2L8X0"/>
<reference evidence="2" key="1">
    <citation type="submission" date="2021-01" db="EMBL/GenBank/DDBJ databases">
        <authorList>
            <person name="Corre E."/>
            <person name="Pelletier E."/>
            <person name="Niang G."/>
            <person name="Scheremetjew M."/>
            <person name="Finn R."/>
            <person name="Kale V."/>
            <person name="Holt S."/>
            <person name="Cochrane G."/>
            <person name="Meng A."/>
            <person name="Brown T."/>
            <person name="Cohen L."/>
        </authorList>
    </citation>
    <scope>NUCLEOTIDE SEQUENCE</scope>
    <source>
        <strain evidence="2">B650</strain>
    </source>
</reference>
<name>A0A7S2L8X0_9STRA</name>
<evidence type="ECO:0000256" key="1">
    <source>
        <dbReference type="SAM" id="MobiDB-lite"/>
    </source>
</evidence>
<feature type="compositionally biased region" description="Basic residues" evidence="1">
    <location>
        <begin position="128"/>
        <end position="142"/>
    </location>
</feature>
<feature type="region of interest" description="Disordered" evidence="1">
    <location>
        <begin position="88"/>
        <end position="166"/>
    </location>
</feature>
<gene>
    <name evidence="2" type="ORF">LDAN0321_LOCUS15784</name>
</gene>
<feature type="compositionally biased region" description="Basic residues" evidence="1">
    <location>
        <begin position="99"/>
        <end position="115"/>
    </location>
</feature>
<protein>
    <submittedName>
        <fullName evidence="2">Uncharacterized protein</fullName>
    </submittedName>
</protein>
<sequence>MAKSIRSKIKRKHRTEFRRTIGEEAAQKQMSIVQQKLQECISTGPDTAVSTMQRLSKKLYGEDSASDHESMDAAAGEVAVDTDVAMVGDDDGKREDKIAHKKASSLVKKSYRRKRPIDAIPGTDAARMARKMVNKAKRRGKMSRGQFVSKPSSAPRKRKGKNFCAF</sequence>
<accession>A0A7S2L8X0</accession>
<evidence type="ECO:0000313" key="2">
    <source>
        <dbReference type="EMBL" id="CAD9598292.1"/>
    </source>
</evidence>
<organism evidence="2">
    <name type="scientific">Leptocylindrus danicus</name>
    <dbReference type="NCBI Taxonomy" id="163516"/>
    <lineage>
        <taxon>Eukaryota</taxon>
        <taxon>Sar</taxon>
        <taxon>Stramenopiles</taxon>
        <taxon>Ochrophyta</taxon>
        <taxon>Bacillariophyta</taxon>
        <taxon>Coscinodiscophyceae</taxon>
        <taxon>Chaetocerotophycidae</taxon>
        <taxon>Leptocylindrales</taxon>
        <taxon>Leptocylindraceae</taxon>
        <taxon>Leptocylindrus</taxon>
    </lineage>
</organism>
<proteinExistence type="predicted"/>